<dbReference type="GO" id="GO:0042162">
    <property type="term" value="F:telomeric DNA binding"/>
    <property type="evidence" value="ECO:0007669"/>
    <property type="project" value="TreeGrafter"/>
</dbReference>
<comment type="caution">
    <text evidence="4">The sequence shown here is derived from an EMBL/GenBank/DDBJ whole genome shotgun (WGS) entry which is preliminary data.</text>
</comment>
<feature type="compositionally biased region" description="Polar residues" evidence="2">
    <location>
        <begin position="509"/>
        <end position="524"/>
    </location>
</feature>
<feature type="domain" description="Telomere length regulation protein conserved" evidence="3">
    <location>
        <begin position="589"/>
        <end position="709"/>
    </location>
</feature>
<dbReference type="GO" id="GO:0051879">
    <property type="term" value="F:Hsp90 protein binding"/>
    <property type="evidence" value="ECO:0007669"/>
    <property type="project" value="TreeGrafter"/>
</dbReference>
<evidence type="ECO:0000313" key="4">
    <source>
        <dbReference type="EMBL" id="KAF9451205.1"/>
    </source>
</evidence>
<dbReference type="Pfam" id="PF10193">
    <property type="entry name" value="Telomere_reg-2"/>
    <property type="match status" value="1"/>
</dbReference>
<evidence type="ECO:0000256" key="2">
    <source>
        <dbReference type="SAM" id="MobiDB-lite"/>
    </source>
</evidence>
<keyword evidence="5" id="KW-1185">Reference proteome</keyword>
<dbReference type="InterPro" id="IPR051970">
    <property type="entry name" value="TEL2_Regulation"/>
</dbReference>
<dbReference type="EMBL" id="MU151089">
    <property type="protein sequence ID" value="KAF9451205.1"/>
    <property type="molecule type" value="Genomic_DNA"/>
</dbReference>
<dbReference type="OrthoDB" id="10254187at2759"/>
<dbReference type="PANTHER" id="PTHR15830">
    <property type="entry name" value="TELOMERE LENGTH REGULATION PROTEIN TEL2 FAMILY MEMBER"/>
    <property type="match status" value="1"/>
</dbReference>
<gene>
    <name evidence="4" type="ORF">P691DRAFT_663711</name>
</gene>
<evidence type="ECO:0000259" key="3">
    <source>
        <dbReference type="Pfam" id="PF10193"/>
    </source>
</evidence>
<dbReference type="InterPro" id="IPR038528">
    <property type="entry name" value="TEL2_C_sf"/>
</dbReference>
<feature type="compositionally biased region" description="Low complexity" evidence="2">
    <location>
        <begin position="556"/>
        <end position="568"/>
    </location>
</feature>
<organism evidence="4 5">
    <name type="scientific">Macrolepiota fuliginosa MF-IS2</name>
    <dbReference type="NCBI Taxonomy" id="1400762"/>
    <lineage>
        <taxon>Eukaryota</taxon>
        <taxon>Fungi</taxon>
        <taxon>Dikarya</taxon>
        <taxon>Basidiomycota</taxon>
        <taxon>Agaricomycotina</taxon>
        <taxon>Agaricomycetes</taxon>
        <taxon>Agaricomycetidae</taxon>
        <taxon>Agaricales</taxon>
        <taxon>Agaricineae</taxon>
        <taxon>Agaricaceae</taxon>
        <taxon>Macrolepiota</taxon>
    </lineage>
</organism>
<dbReference type="Gene3D" id="1.25.40.720">
    <property type="entry name" value="Telomere length regulation protein 2, C-terminal domain"/>
    <property type="match status" value="1"/>
</dbReference>
<evidence type="ECO:0000256" key="1">
    <source>
        <dbReference type="ARBA" id="ARBA00006133"/>
    </source>
</evidence>
<proteinExistence type="inferred from homology"/>
<dbReference type="GO" id="GO:0051083">
    <property type="term" value="P:'de novo' cotranslational protein folding"/>
    <property type="evidence" value="ECO:0007669"/>
    <property type="project" value="TreeGrafter"/>
</dbReference>
<dbReference type="Proteomes" id="UP000807342">
    <property type="component" value="Unassembled WGS sequence"/>
</dbReference>
<dbReference type="InterPro" id="IPR019337">
    <property type="entry name" value="Telomere_length_regulation_dom"/>
</dbReference>
<name>A0A9P5XKG5_9AGAR</name>
<dbReference type="GO" id="GO:0005829">
    <property type="term" value="C:cytosol"/>
    <property type="evidence" value="ECO:0007669"/>
    <property type="project" value="TreeGrafter"/>
</dbReference>
<evidence type="ECO:0000313" key="5">
    <source>
        <dbReference type="Proteomes" id="UP000807342"/>
    </source>
</evidence>
<comment type="similarity">
    <text evidence="1">Belongs to the TEL2 family.</text>
</comment>
<protein>
    <recommendedName>
        <fullName evidence="3">Telomere length regulation protein conserved domain-containing protein</fullName>
    </recommendedName>
</protein>
<sequence>MADIQGQVKETIARLQQPIDNLQTLLSLLAAPLDNFGILPPQFRKYNTDPLPPNSVNVRKHISPIQCALLEHILPVWDTALRDNKPSATLLVKQYFCPDPFVNARPVSGDISLKAYETILTGRLGHDGIRFLESLAREYPMDRLWTAVFEGTTSALEKDQHLAVKDLTWEDCVRDVISVPAKVANAVGSAGRGLDIPPVLENGMYLNGVCRRVEVLVEKLSQRPARSEFVPSVSYLITKLVNVGAFPPSPPTTRSQPSFWQINLPVIRQRLHSISQPEPYTLAWRKLILSIPSSLTLRSVLASLFASLNSVEPALNASARGRAQVKSEALLLSGALGDLTEDEDQLWETATNLMLGRDWEESYARIFVCWIAGPGGTNSKALRAFLELVVDAWSVSDHIKHSLLSRHRYLTSLFLLTASYLPSDDLQAVVFSPLFMQGIGTYISHLDTSVRRCGMLTAEVIAQRTDKKLAFGDWEGDDSGKPWCRQMRELIKAKDAEADLNVLGGSETAEGTTSIEGDTSSEALASTEPPINPAKATFVTPETGYDSDDSLTGYASPPSSRSASPTPSELEEIEKDPTLNVGIKKVLRPVYLAQLGDLIRGTGQKLGGDEPQEVDKIEMALNCGEELIRKKREYGTELVENAVNLVYGFLALHDNFDLPGFDEKRQGAMNALVACAPRRAAPALIEEFFKNQYSIDQRHVALNALAVGARELASLPVPPSQVPKEKTSFPSKMMPEPLHRRYLAASQANTTLLPLMVEDLSRKAIDRGKEATEDKVPEIVRERRLKINKAPTITEVKSSSSDAISRLRLGNVPQVKNTTFTEVAAEFFIGPLINRFWLFLRDEQAREERTSQREGRQKYYSAGTGLLLHPLVLSQFLRTLAILVNAAQNAPEWLAVLAPDSLELAVTIGTRPISRAESEDDAEDPQAEREGKEAAVLTAALELALIVLDGCIEVDGGKSLGLEHTSLLLGSGEWAGAVFARLEKGLRVEGGGGLHEAKLQRAAAGVLLKVDELTSRWKRSMIDTR</sequence>
<dbReference type="AlphaFoldDB" id="A0A9P5XKG5"/>
<reference evidence="4" key="1">
    <citation type="submission" date="2020-11" db="EMBL/GenBank/DDBJ databases">
        <authorList>
            <consortium name="DOE Joint Genome Institute"/>
            <person name="Ahrendt S."/>
            <person name="Riley R."/>
            <person name="Andreopoulos W."/>
            <person name="Labutti K."/>
            <person name="Pangilinan J."/>
            <person name="Ruiz-Duenas F.J."/>
            <person name="Barrasa J.M."/>
            <person name="Sanchez-Garcia M."/>
            <person name="Camarero S."/>
            <person name="Miyauchi S."/>
            <person name="Serrano A."/>
            <person name="Linde D."/>
            <person name="Babiker R."/>
            <person name="Drula E."/>
            <person name="Ayuso-Fernandez I."/>
            <person name="Pacheco R."/>
            <person name="Padilla G."/>
            <person name="Ferreira P."/>
            <person name="Barriuso J."/>
            <person name="Kellner H."/>
            <person name="Castanera R."/>
            <person name="Alfaro M."/>
            <person name="Ramirez L."/>
            <person name="Pisabarro A.G."/>
            <person name="Kuo A."/>
            <person name="Tritt A."/>
            <person name="Lipzen A."/>
            <person name="He G."/>
            <person name="Yan M."/>
            <person name="Ng V."/>
            <person name="Cullen D."/>
            <person name="Martin F."/>
            <person name="Rosso M.-N."/>
            <person name="Henrissat B."/>
            <person name="Hibbett D."/>
            <person name="Martinez A.T."/>
            <person name="Grigoriev I.V."/>
        </authorList>
    </citation>
    <scope>NUCLEOTIDE SEQUENCE</scope>
    <source>
        <strain evidence="4">MF-IS2</strain>
    </source>
</reference>
<accession>A0A9P5XKG5</accession>
<dbReference type="PANTHER" id="PTHR15830:SF10">
    <property type="entry name" value="TELOMERE LENGTH REGULATION PROTEIN TEL2 HOMOLOG"/>
    <property type="match status" value="1"/>
</dbReference>
<feature type="region of interest" description="Disordered" evidence="2">
    <location>
        <begin position="504"/>
        <end position="575"/>
    </location>
</feature>